<comment type="caution">
    <text evidence="2">The sequence shown here is derived from an EMBL/GenBank/DDBJ whole genome shotgun (WGS) entry which is preliminary data.</text>
</comment>
<organism evidence="2">
    <name type="scientific">bioreactor metagenome</name>
    <dbReference type="NCBI Taxonomy" id="1076179"/>
    <lineage>
        <taxon>unclassified sequences</taxon>
        <taxon>metagenomes</taxon>
        <taxon>ecological metagenomes</taxon>
    </lineage>
</organism>
<reference evidence="2" key="1">
    <citation type="submission" date="2019-08" db="EMBL/GenBank/DDBJ databases">
        <authorList>
            <person name="Kucharzyk K."/>
            <person name="Murdoch R.W."/>
            <person name="Higgins S."/>
            <person name="Loffler F."/>
        </authorList>
    </citation>
    <scope>NUCLEOTIDE SEQUENCE</scope>
</reference>
<evidence type="ECO:0000256" key="1">
    <source>
        <dbReference type="SAM" id="Phobius"/>
    </source>
</evidence>
<keyword evidence="1" id="KW-0812">Transmembrane</keyword>
<proteinExistence type="predicted"/>
<accession>A0A644UHE6</accession>
<protein>
    <submittedName>
        <fullName evidence="2">Uncharacterized protein</fullName>
    </submittedName>
</protein>
<keyword evidence="1" id="KW-0472">Membrane</keyword>
<gene>
    <name evidence="2" type="ORF">SDC9_24292</name>
</gene>
<sequence>MFKELILKWKNFTGNNEINISGEILISNKDLAKLLKLTSDEQEKVNKLNSGLLQQFPYLKTKIVQGICEVSIKVFAYNKFTCNAKFLDDLCKELAYVVQKILENPELSVRLNVFGELTTTKRRQQFRYLNKQDIVEYSVTHEENLGIKHSVFTRAVRIYLFILVLLWLLIQSGYLYYVQACPNRVSEFIAKYVHLSQNL</sequence>
<dbReference type="EMBL" id="VSSQ01000116">
    <property type="protein sequence ID" value="MPL78427.1"/>
    <property type="molecule type" value="Genomic_DNA"/>
</dbReference>
<dbReference type="AlphaFoldDB" id="A0A644UHE6"/>
<feature type="transmembrane region" description="Helical" evidence="1">
    <location>
        <begin position="158"/>
        <end position="177"/>
    </location>
</feature>
<evidence type="ECO:0000313" key="2">
    <source>
        <dbReference type="EMBL" id="MPL78427.1"/>
    </source>
</evidence>
<name>A0A644UHE6_9ZZZZ</name>
<keyword evidence="1" id="KW-1133">Transmembrane helix</keyword>